<reference evidence="1 2" key="1">
    <citation type="submission" date="2024-12" db="EMBL/GenBank/DDBJ databases">
        <authorList>
            <person name="Lee Y."/>
        </authorList>
    </citation>
    <scope>NUCLEOTIDE SEQUENCE [LARGE SCALE GENOMIC DNA]</scope>
    <source>
        <strain evidence="1 2">03SUJ4</strain>
    </source>
</reference>
<dbReference type="Proteomes" id="UP001634747">
    <property type="component" value="Unassembled WGS sequence"/>
</dbReference>
<evidence type="ECO:0000313" key="1">
    <source>
        <dbReference type="EMBL" id="MFN2974746.1"/>
    </source>
</evidence>
<proteinExistence type="predicted"/>
<name>A0ABW9KG92_9BACT</name>
<comment type="caution">
    <text evidence="1">The sequence shown here is derived from an EMBL/GenBank/DDBJ whole genome shotgun (WGS) entry which is preliminary data.</text>
</comment>
<keyword evidence="2" id="KW-1185">Reference proteome</keyword>
<dbReference type="RefSeq" id="WP_263413699.1">
    <property type="nucleotide sequence ID" value="NZ_BAABBH010000001.1"/>
</dbReference>
<dbReference type="InterPro" id="IPR007922">
    <property type="entry name" value="DciA-like"/>
</dbReference>
<organism evidence="1 2">
    <name type="scientific">Terriglobus aquaticus</name>
    <dbReference type="NCBI Taxonomy" id="940139"/>
    <lineage>
        <taxon>Bacteria</taxon>
        <taxon>Pseudomonadati</taxon>
        <taxon>Acidobacteriota</taxon>
        <taxon>Terriglobia</taxon>
        <taxon>Terriglobales</taxon>
        <taxon>Acidobacteriaceae</taxon>
        <taxon>Terriglobus</taxon>
    </lineage>
</organism>
<protein>
    <submittedName>
        <fullName evidence="1">DUF721 domain-containing protein</fullName>
    </submittedName>
</protein>
<dbReference type="EMBL" id="JBJYXY010000001">
    <property type="protein sequence ID" value="MFN2974746.1"/>
    <property type="molecule type" value="Genomic_DNA"/>
</dbReference>
<evidence type="ECO:0000313" key="2">
    <source>
        <dbReference type="Proteomes" id="UP001634747"/>
    </source>
</evidence>
<gene>
    <name evidence="1" type="ORF">ACK2TP_03140</name>
</gene>
<sequence>MQSLRDILRSSLSTSLNALTPLDRLAAAWPVAAGHAIAERSTIVRLSGTQAGVEVRDAAWLPELRSNTPRLVADLARISGVPLTDILFFAETPGATPADLRRKTP</sequence>
<accession>A0ABW9KG92</accession>
<dbReference type="Pfam" id="PF05258">
    <property type="entry name" value="DciA"/>
    <property type="match status" value="1"/>
</dbReference>